<evidence type="ECO:0000313" key="2">
    <source>
        <dbReference type="Proteomes" id="UP000307602"/>
    </source>
</evidence>
<name>A0A4S1DSE2_9FLAO</name>
<dbReference type="RefSeq" id="WP_135878737.1">
    <property type="nucleotide sequence ID" value="NZ_SRSO01000037.1"/>
</dbReference>
<proteinExistence type="predicted"/>
<dbReference type="EMBL" id="SRSO01000037">
    <property type="protein sequence ID" value="TGV00645.1"/>
    <property type="molecule type" value="Genomic_DNA"/>
</dbReference>
<organism evidence="1 2">
    <name type="scientific">Flavivirga rizhaonensis</name>
    <dbReference type="NCBI Taxonomy" id="2559571"/>
    <lineage>
        <taxon>Bacteria</taxon>
        <taxon>Pseudomonadati</taxon>
        <taxon>Bacteroidota</taxon>
        <taxon>Flavobacteriia</taxon>
        <taxon>Flavobacteriales</taxon>
        <taxon>Flavobacteriaceae</taxon>
        <taxon>Flavivirga</taxon>
    </lineage>
</organism>
<dbReference type="Proteomes" id="UP000307602">
    <property type="component" value="Unassembled WGS sequence"/>
</dbReference>
<gene>
    <name evidence="1" type="ORF">EM932_18715</name>
</gene>
<dbReference type="OrthoDB" id="1373932at2"/>
<accession>A0A4S1DSE2</accession>
<comment type="caution">
    <text evidence="1">The sequence shown here is derived from an EMBL/GenBank/DDBJ whole genome shotgun (WGS) entry which is preliminary data.</text>
</comment>
<evidence type="ECO:0000313" key="1">
    <source>
        <dbReference type="EMBL" id="TGV00645.1"/>
    </source>
</evidence>
<reference evidence="1 2" key="1">
    <citation type="submission" date="2019-04" db="EMBL/GenBank/DDBJ databases">
        <authorList>
            <person name="Liu A."/>
        </authorList>
    </citation>
    <scope>NUCLEOTIDE SEQUENCE [LARGE SCALE GENOMIC DNA]</scope>
    <source>
        <strain evidence="1 2">RZ03</strain>
    </source>
</reference>
<protein>
    <submittedName>
        <fullName evidence="1">Uncharacterized protein</fullName>
    </submittedName>
</protein>
<keyword evidence="2" id="KW-1185">Reference proteome</keyword>
<dbReference type="AlphaFoldDB" id="A0A4S1DSE2"/>
<sequence>MDLESRKYKIVEKLMKVCDEETLYKIEQVINKDKGQHNSISELPEPIQRLLSQSIKDSEKGRVSLHEEVMANIRAKYNLQ</sequence>